<dbReference type="Gene3D" id="3.90.1150.10">
    <property type="entry name" value="Aspartate Aminotransferase, domain 1"/>
    <property type="match status" value="1"/>
</dbReference>
<dbReference type="Gene3D" id="3.40.640.10">
    <property type="entry name" value="Type I PLP-dependent aspartate aminotransferase-like (Major domain)"/>
    <property type="match status" value="1"/>
</dbReference>
<dbReference type="InterPro" id="IPR000653">
    <property type="entry name" value="DegT/StrS_aminotransferase"/>
</dbReference>
<dbReference type="InterPro" id="IPR015422">
    <property type="entry name" value="PyrdxlP-dep_Trfase_small"/>
</dbReference>
<proteinExistence type="inferred from homology"/>
<keyword evidence="3" id="KW-0808">Transferase</keyword>
<organism evidence="3 4">
    <name type="scientific">Desulfobotulus pelophilus</name>
    <dbReference type="NCBI Taxonomy" id="2823377"/>
    <lineage>
        <taxon>Bacteria</taxon>
        <taxon>Pseudomonadati</taxon>
        <taxon>Thermodesulfobacteriota</taxon>
        <taxon>Desulfobacteria</taxon>
        <taxon>Desulfobacterales</taxon>
        <taxon>Desulfobacteraceae</taxon>
        <taxon>Desulfobotulus</taxon>
    </lineage>
</organism>
<dbReference type="InterPro" id="IPR015424">
    <property type="entry name" value="PyrdxlP-dep_Trfase"/>
</dbReference>
<dbReference type="PIRSF" id="PIRSF000390">
    <property type="entry name" value="PLP_StrS"/>
    <property type="match status" value="1"/>
</dbReference>
<dbReference type="SUPFAM" id="SSF53383">
    <property type="entry name" value="PLP-dependent transferases"/>
    <property type="match status" value="1"/>
</dbReference>
<name>A0ABT3N4M1_9BACT</name>
<keyword evidence="3" id="KW-0032">Aminotransferase</keyword>
<dbReference type="NCBIfam" id="TIGR03588">
    <property type="entry name" value="PseC"/>
    <property type="match status" value="1"/>
</dbReference>
<dbReference type="EC" id="2.6.1.92" evidence="3"/>
<dbReference type="GO" id="GO:0008483">
    <property type="term" value="F:transaminase activity"/>
    <property type="evidence" value="ECO:0007669"/>
    <property type="project" value="UniProtKB-KW"/>
</dbReference>
<accession>A0ABT3N4M1</accession>
<dbReference type="Pfam" id="PF01041">
    <property type="entry name" value="DegT_DnrJ_EryC1"/>
    <property type="match status" value="1"/>
</dbReference>
<dbReference type="PANTHER" id="PTHR30244">
    <property type="entry name" value="TRANSAMINASE"/>
    <property type="match status" value="1"/>
</dbReference>
<keyword evidence="4" id="KW-1185">Reference proteome</keyword>
<gene>
    <name evidence="3" type="primary">pseC</name>
    <name evidence="3" type="ORF">OOT00_00170</name>
</gene>
<dbReference type="RefSeq" id="WP_265423272.1">
    <property type="nucleotide sequence ID" value="NZ_JAPFPW010000001.1"/>
</dbReference>
<evidence type="ECO:0000256" key="1">
    <source>
        <dbReference type="ARBA" id="ARBA00037999"/>
    </source>
</evidence>
<comment type="caution">
    <text evidence="3">The sequence shown here is derived from an EMBL/GenBank/DDBJ whole genome shotgun (WGS) entry which is preliminary data.</text>
</comment>
<evidence type="ECO:0000256" key="2">
    <source>
        <dbReference type="RuleBase" id="RU004508"/>
    </source>
</evidence>
<comment type="similarity">
    <text evidence="1 2">Belongs to the DegT/DnrJ/EryC1 family.</text>
</comment>
<dbReference type="InterPro" id="IPR015421">
    <property type="entry name" value="PyrdxlP-dep_Trfase_major"/>
</dbReference>
<protein>
    <submittedName>
        <fullName evidence="3">UDP-4-amino-4, 6-dideoxy-N-acetyl-beta-L-altrosamine transaminase</fullName>
        <ecNumber evidence="3">2.6.1.92</ecNumber>
    </submittedName>
</protein>
<keyword evidence="2" id="KW-0663">Pyridoxal phosphate</keyword>
<dbReference type="InterPro" id="IPR020026">
    <property type="entry name" value="PseC"/>
</dbReference>
<evidence type="ECO:0000313" key="4">
    <source>
        <dbReference type="Proteomes" id="UP001209681"/>
    </source>
</evidence>
<evidence type="ECO:0000313" key="3">
    <source>
        <dbReference type="EMBL" id="MCW7752400.1"/>
    </source>
</evidence>
<reference evidence="3 4" key="1">
    <citation type="submission" date="2022-11" db="EMBL/GenBank/DDBJ databases">
        <title>Desulfobotulus tamanensis H1 sp. nov. - anaerobic, alkaliphilic, sulphate reducing bacterium isolated from terrestrial mud volcano.</title>
        <authorList>
            <person name="Frolova A."/>
            <person name="Merkel A.Y."/>
            <person name="Slobodkin A.I."/>
        </authorList>
    </citation>
    <scope>NUCLEOTIDE SEQUENCE [LARGE SCALE GENOMIC DNA]</scope>
    <source>
        <strain evidence="3 4">H1</strain>
    </source>
</reference>
<sequence length="396" mass="44330">MTPPSPLSTIPYGKQNICKEDVEAVLDVLHSDFLTQGPKVPEFEHAMATVCGAAHGVAVNSATSALHLACLALGLGPGDTLWTSPITFVASANCALYCGASVDFVDIDPATWNLCPKALATKLEKAEKENQLPKIVVPVHFCGQPCDMAAIHQLSLQYGFFIIEDAAHATGASYRKETVGNCRFSDITIFSFHPVKIITTAEGGMALTNHQDLAERMALLRSHGITRDEKEMTQPPDGPWYYQQIALGFNYRMTEIQAALGIRQLDRLDAFVAKRRMLRQRYDNLLSHLPLRLPFCHGDCDSAWHLYVIRLQRERITKTRKDVFEALRKEGIGVNLHYIPVHTQPCYRAMGFREGLFPEAERYYQEAITLPLFPDLHETDQNRVVNVLARILKQTP</sequence>
<dbReference type="PANTHER" id="PTHR30244:SF34">
    <property type="entry name" value="DTDP-4-AMINO-4,6-DIDEOXYGALACTOSE TRANSAMINASE"/>
    <property type="match status" value="1"/>
</dbReference>
<dbReference type="CDD" id="cd00616">
    <property type="entry name" value="AHBA_syn"/>
    <property type="match status" value="1"/>
</dbReference>
<dbReference type="Proteomes" id="UP001209681">
    <property type="component" value="Unassembled WGS sequence"/>
</dbReference>
<dbReference type="EMBL" id="JAPFPW010000001">
    <property type="protein sequence ID" value="MCW7752400.1"/>
    <property type="molecule type" value="Genomic_DNA"/>
</dbReference>